<dbReference type="EMBL" id="CP011125">
    <property type="protein sequence ID" value="AKF07093.1"/>
    <property type="molecule type" value="Genomic_DNA"/>
</dbReference>
<dbReference type="Pfam" id="PF02470">
    <property type="entry name" value="MlaD"/>
    <property type="match status" value="1"/>
</dbReference>
<name>A0A0F6W489_9BACT</name>
<protein>
    <recommendedName>
        <fullName evidence="1">Mce/MlaD domain-containing protein</fullName>
    </recommendedName>
</protein>
<keyword evidence="3" id="KW-1185">Reference proteome</keyword>
<proteinExistence type="predicted"/>
<gene>
    <name evidence="2" type="ORF">DB32_004242</name>
</gene>
<reference evidence="2 3" key="1">
    <citation type="submission" date="2015-03" db="EMBL/GenBank/DDBJ databases">
        <title>Genome assembly of Sandaracinus amylolyticus DSM 53668.</title>
        <authorList>
            <person name="Sharma G."/>
            <person name="Subramanian S."/>
        </authorList>
    </citation>
    <scope>NUCLEOTIDE SEQUENCE [LARGE SCALE GENOMIC DNA]</scope>
    <source>
        <strain evidence="2 3">DSM 53668</strain>
    </source>
</reference>
<dbReference type="KEGG" id="samy:DB32_004242"/>
<dbReference type="InterPro" id="IPR003399">
    <property type="entry name" value="Mce/MlaD"/>
</dbReference>
<dbReference type="AlphaFoldDB" id="A0A0F6W489"/>
<evidence type="ECO:0000313" key="2">
    <source>
        <dbReference type="EMBL" id="AKF07093.1"/>
    </source>
</evidence>
<feature type="domain" description="Mce/MlaD" evidence="1">
    <location>
        <begin position="35"/>
        <end position="122"/>
    </location>
</feature>
<dbReference type="PANTHER" id="PTHR33371">
    <property type="entry name" value="INTERMEMBRANE PHOSPHOLIPID TRANSPORT SYSTEM BINDING PROTEIN MLAD-RELATED"/>
    <property type="match status" value="1"/>
</dbReference>
<dbReference type="Proteomes" id="UP000034883">
    <property type="component" value="Chromosome"/>
</dbReference>
<dbReference type="InterPro" id="IPR052336">
    <property type="entry name" value="MlaD_Phospholipid_Transporter"/>
</dbReference>
<dbReference type="PANTHER" id="PTHR33371:SF4">
    <property type="entry name" value="INTERMEMBRANE PHOSPHOLIPID TRANSPORT SYSTEM BINDING PROTEIN MLAD"/>
    <property type="match status" value="1"/>
</dbReference>
<dbReference type="RefSeq" id="WP_053234392.1">
    <property type="nucleotide sequence ID" value="NZ_CP011125.1"/>
</dbReference>
<sequence>MKLSLEARVGLLVLVALALLGGFVFLLGGIDFRDGFTIYADFDNPGAVQAGAPVRVGGVRVGSVEEVRYMGRRLDPETGRRPLVRLRLEIDRDVRETIHDDALLYVTSQGVLGEQFIAIDPGTAERPAIAEGAILDGVDPPRLDLALALGYELLEAVVDGLRTNREELGSLLDDIVALIHAVRELLEQNRDRVAHILENVDTVAGEGVELLRGARREYVEGPRPQRMLARLDRLTATLDRETGPLVTDVREVASSARETLDAIGPEEREDLRETIRAAARVAATAERTAADAERIVAHVRGGEGTVGALLMDEEVYDDLQELIRDLKHNPWKFFWRE</sequence>
<dbReference type="STRING" id="927083.DB32_004242"/>
<dbReference type="OrthoDB" id="5294672at2"/>
<organism evidence="2 3">
    <name type="scientific">Sandaracinus amylolyticus</name>
    <dbReference type="NCBI Taxonomy" id="927083"/>
    <lineage>
        <taxon>Bacteria</taxon>
        <taxon>Pseudomonadati</taxon>
        <taxon>Myxococcota</taxon>
        <taxon>Polyangia</taxon>
        <taxon>Polyangiales</taxon>
        <taxon>Sandaracinaceae</taxon>
        <taxon>Sandaracinus</taxon>
    </lineage>
</organism>
<evidence type="ECO:0000313" key="3">
    <source>
        <dbReference type="Proteomes" id="UP000034883"/>
    </source>
</evidence>
<evidence type="ECO:0000259" key="1">
    <source>
        <dbReference type="Pfam" id="PF02470"/>
    </source>
</evidence>
<accession>A0A0F6W489</accession>